<dbReference type="AlphaFoldDB" id="A0A9X3P6U1"/>
<accession>A0A9X3P6U1</accession>
<name>A0A9X3P6U1_9ACTN</name>
<organism evidence="1 2">
    <name type="scientific">Glycomyces luteolus</name>
    <dbReference type="NCBI Taxonomy" id="2670330"/>
    <lineage>
        <taxon>Bacteria</taxon>
        <taxon>Bacillati</taxon>
        <taxon>Actinomycetota</taxon>
        <taxon>Actinomycetes</taxon>
        <taxon>Glycomycetales</taxon>
        <taxon>Glycomycetaceae</taxon>
        <taxon>Glycomyces</taxon>
    </lineage>
</organism>
<dbReference type="RefSeq" id="WP_270109632.1">
    <property type="nucleotide sequence ID" value="NZ_JAPZVP010000006.1"/>
</dbReference>
<sequence length="110" mass="11810">MNGWPPFWPVGFFGLPELSDRLRMASMAVDLTATRDLADAALEADDVYLVAWAREGGTAVVIRPGRPRTGEPVWFEGVQTTVYGNFECFLHAAIARLLAITGSLAGGAEG</sequence>
<gene>
    <name evidence="1" type="ORF">O1R50_08965</name>
</gene>
<dbReference type="Proteomes" id="UP001146067">
    <property type="component" value="Unassembled WGS sequence"/>
</dbReference>
<proteinExistence type="predicted"/>
<evidence type="ECO:0000313" key="2">
    <source>
        <dbReference type="Proteomes" id="UP001146067"/>
    </source>
</evidence>
<reference evidence="1" key="1">
    <citation type="submission" date="2022-12" db="EMBL/GenBank/DDBJ databases">
        <title>Gycomyces niveus sp.nov.,a novel actinomycete isolated from soil in Shouguan.</title>
        <authorList>
            <person name="Yang X."/>
        </authorList>
    </citation>
    <scope>NUCLEOTIDE SEQUENCE</scope>
    <source>
        <strain evidence="1">NEAU-A15</strain>
    </source>
</reference>
<keyword evidence="2" id="KW-1185">Reference proteome</keyword>
<evidence type="ECO:0000313" key="1">
    <source>
        <dbReference type="EMBL" id="MDA1359751.1"/>
    </source>
</evidence>
<protein>
    <submittedName>
        <fullName evidence="1">Uncharacterized protein</fullName>
    </submittedName>
</protein>
<comment type="caution">
    <text evidence="1">The sequence shown here is derived from an EMBL/GenBank/DDBJ whole genome shotgun (WGS) entry which is preliminary data.</text>
</comment>
<dbReference type="EMBL" id="JAPZVP010000006">
    <property type="protein sequence ID" value="MDA1359751.1"/>
    <property type="molecule type" value="Genomic_DNA"/>
</dbReference>